<name>A0A1K0FT90_9ACTN</name>
<organism evidence="3 4">
    <name type="scientific">Couchioplanes caeruleus subsp. caeruleus</name>
    <dbReference type="NCBI Taxonomy" id="56427"/>
    <lineage>
        <taxon>Bacteria</taxon>
        <taxon>Bacillati</taxon>
        <taxon>Actinomycetota</taxon>
        <taxon>Actinomycetes</taxon>
        <taxon>Micromonosporales</taxon>
        <taxon>Micromonosporaceae</taxon>
        <taxon>Couchioplanes</taxon>
    </lineage>
</organism>
<dbReference type="AlphaFoldDB" id="A0A1K0FT90"/>
<evidence type="ECO:0000313" key="3">
    <source>
        <dbReference type="EMBL" id="OJF16071.1"/>
    </source>
</evidence>
<feature type="region of interest" description="Disordered" evidence="1">
    <location>
        <begin position="143"/>
        <end position="169"/>
    </location>
</feature>
<evidence type="ECO:0000256" key="1">
    <source>
        <dbReference type="SAM" id="MobiDB-lite"/>
    </source>
</evidence>
<feature type="transmembrane region" description="Helical" evidence="2">
    <location>
        <begin position="43"/>
        <end position="61"/>
    </location>
</feature>
<proteinExistence type="predicted"/>
<evidence type="ECO:0000313" key="4">
    <source>
        <dbReference type="Proteomes" id="UP000182486"/>
    </source>
</evidence>
<accession>A0A1K0FT90</accession>
<dbReference type="RefSeq" id="WP_071802773.1">
    <property type="nucleotide sequence ID" value="NZ_MEIA01000005.1"/>
</dbReference>
<evidence type="ECO:0008006" key="5">
    <source>
        <dbReference type="Google" id="ProtNLM"/>
    </source>
</evidence>
<keyword evidence="2" id="KW-0812">Transmembrane</keyword>
<sequence>MTTTLMPVDPAVTAQRVNRVLTISASLLPDEIVAKRRNRRIRGLMIAFVLLVALACSAWIVQAKRLEQEADREVTAANGQIAALQREKNKFAPVVKLRDEGDLLKKQLQTVMANDLDWSALLHLLRTTGPDDIVVDGISGSLAKEGDSEGATTSGTLPSTSKSGSLGTVTVTGTAPDKKTLAAYVDALAEKTTVGNPFVTSVTRVDTKSDDETSGEETNGEETSDDETTLVEFSVDVEITKAALCGRFSSKSCGGK</sequence>
<reference evidence="3 4" key="1">
    <citation type="submission" date="2016-09" db="EMBL/GenBank/DDBJ databases">
        <title>Couchioplanes caeruleus draft genome sequence.</title>
        <authorList>
            <person name="Sheehan J."/>
            <person name="Caffrey P."/>
        </authorList>
    </citation>
    <scope>NUCLEOTIDE SEQUENCE [LARGE SCALE GENOMIC DNA]</scope>
    <source>
        <strain evidence="3 4">DSM 43634</strain>
    </source>
</reference>
<keyword evidence="4" id="KW-1185">Reference proteome</keyword>
<gene>
    <name evidence="3" type="ORF">BG844_00945</name>
</gene>
<feature type="compositionally biased region" description="Acidic residues" evidence="1">
    <location>
        <begin position="212"/>
        <end position="229"/>
    </location>
</feature>
<evidence type="ECO:0000256" key="2">
    <source>
        <dbReference type="SAM" id="Phobius"/>
    </source>
</evidence>
<protein>
    <recommendedName>
        <fullName evidence="5">Fimbrial assembly protein PilN</fullName>
    </recommendedName>
</protein>
<keyword evidence="2" id="KW-1133">Transmembrane helix</keyword>
<comment type="caution">
    <text evidence="3">The sequence shown here is derived from an EMBL/GenBank/DDBJ whole genome shotgun (WGS) entry which is preliminary data.</text>
</comment>
<feature type="region of interest" description="Disordered" evidence="1">
    <location>
        <begin position="203"/>
        <end position="230"/>
    </location>
</feature>
<keyword evidence="2" id="KW-0472">Membrane</keyword>
<feature type="compositionally biased region" description="Low complexity" evidence="1">
    <location>
        <begin position="159"/>
        <end position="169"/>
    </location>
</feature>
<dbReference type="Proteomes" id="UP000182486">
    <property type="component" value="Unassembled WGS sequence"/>
</dbReference>
<dbReference type="EMBL" id="MEIA01000005">
    <property type="protein sequence ID" value="OJF16071.1"/>
    <property type="molecule type" value="Genomic_DNA"/>
</dbReference>